<sequence length="140" mass="15725">MSPGTPPTCPPFRAQTRGSKPPALFFDLTSKDGTAFIAIADEEADRSQLREHRDGATRRSRDGGGGSFAGTNPCQPTEVERIVEKCIRVAKQHRGLEPFTVARKVKHWTLQQWQDAHLRHRSTQMRQWQAAEVDDELGAF</sequence>
<dbReference type="AlphaFoldDB" id="A0A518BT29"/>
<geneLocation type="plasmid" evidence="3">
    <name>ppla133_1</name>
</geneLocation>
<dbReference type="Proteomes" id="UP000316921">
    <property type="component" value="Plasmid pPla133_1"/>
</dbReference>
<feature type="region of interest" description="Disordered" evidence="1">
    <location>
        <begin position="1"/>
        <end position="22"/>
    </location>
</feature>
<evidence type="ECO:0000313" key="2">
    <source>
        <dbReference type="EMBL" id="QDU70133.1"/>
    </source>
</evidence>
<proteinExistence type="predicted"/>
<name>A0A518BT29_9BACT</name>
<keyword evidence="3" id="KW-1185">Reference proteome</keyword>
<feature type="region of interest" description="Disordered" evidence="1">
    <location>
        <begin position="42"/>
        <end position="76"/>
    </location>
</feature>
<organism evidence="2 3">
    <name type="scientific">Engelhardtia mirabilis</name>
    <dbReference type="NCBI Taxonomy" id="2528011"/>
    <lineage>
        <taxon>Bacteria</taxon>
        <taxon>Pseudomonadati</taxon>
        <taxon>Planctomycetota</taxon>
        <taxon>Planctomycetia</taxon>
        <taxon>Planctomycetia incertae sedis</taxon>
        <taxon>Engelhardtia</taxon>
    </lineage>
</organism>
<feature type="compositionally biased region" description="Basic and acidic residues" evidence="1">
    <location>
        <begin position="45"/>
        <end position="62"/>
    </location>
</feature>
<evidence type="ECO:0000313" key="3">
    <source>
        <dbReference type="Proteomes" id="UP000316921"/>
    </source>
</evidence>
<accession>A0A518BT29</accession>
<feature type="compositionally biased region" description="Pro residues" evidence="1">
    <location>
        <begin position="1"/>
        <end position="10"/>
    </location>
</feature>
<evidence type="ECO:0000256" key="1">
    <source>
        <dbReference type="SAM" id="MobiDB-lite"/>
    </source>
</evidence>
<keyword evidence="2" id="KW-0614">Plasmid</keyword>
<dbReference type="RefSeq" id="WP_145168561.1">
    <property type="nucleotide sequence ID" value="NZ_CP036288.1"/>
</dbReference>
<gene>
    <name evidence="2" type="ORF">Pla133_52560</name>
</gene>
<protein>
    <submittedName>
        <fullName evidence="2">Uncharacterized protein</fullName>
    </submittedName>
</protein>
<dbReference type="EMBL" id="CP036288">
    <property type="protein sequence ID" value="QDU70133.1"/>
    <property type="molecule type" value="Genomic_DNA"/>
</dbReference>
<reference evidence="2 3" key="1">
    <citation type="submission" date="2019-02" db="EMBL/GenBank/DDBJ databases">
        <title>Deep-cultivation of Planctomycetes and their phenomic and genomic characterization uncovers novel biology.</title>
        <authorList>
            <person name="Wiegand S."/>
            <person name="Jogler M."/>
            <person name="Boedeker C."/>
            <person name="Pinto D."/>
            <person name="Vollmers J."/>
            <person name="Rivas-Marin E."/>
            <person name="Kohn T."/>
            <person name="Peeters S.H."/>
            <person name="Heuer A."/>
            <person name="Rast P."/>
            <person name="Oberbeckmann S."/>
            <person name="Bunk B."/>
            <person name="Jeske O."/>
            <person name="Meyerdierks A."/>
            <person name="Storesund J.E."/>
            <person name="Kallscheuer N."/>
            <person name="Luecker S."/>
            <person name="Lage O.M."/>
            <person name="Pohl T."/>
            <person name="Merkel B.J."/>
            <person name="Hornburger P."/>
            <person name="Mueller R.-W."/>
            <person name="Bruemmer F."/>
            <person name="Labrenz M."/>
            <person name="Spormann A.M."/>
            <person name="Op den Camp H."/>
            <person name="Overmann J."/>
            <person name="Amann R."/>
            <person name="Jetten M.S.M."/>
            <person name="Mascher T."/>
            <person name="Medema M.H."/>
            <person name="Devos D.P."/>
            <person name="Kaster A.-K."/>
            <person name="Ovreas L."/>
            <person name="Rohde M."/>
            <person name="Galperin M.Y."/>
            <person name="Jogler C."/>
        </authorList>
    </citation>
    <scope>NUCLEOTIDE SEQUENCE [LARGE SCALE GENOMIC DNA]</scope>
    <source>
        <strain evidence="2 3">Pla133</strain>
        <plasmid evidence="3">ppla133_1</plasmid>
    </source>
</reference>
<dbReference type="KEGG" id="pbap:Pla133_52560"/>